<comment type="caution">
    <text evidence="2">The sequence shown here is derived from an EMBL/GenBank/DDBJ whole genome shotgun (WGS) entry which is preliminary data.</text>
</comment>
<dbReference type="EMBL" id="NNAY01001104">
    <property type="protein sequence ID" value="OXU25122.1"/>
    <property type="molecule type" value="Genomic_DNA"/>
</dbReference>
<keyword evidence="1" id="KW-0812">Transmembrane</keyword>
<gene>
    <name evidence="2" type="ORF">TSAR_002720</name>
</gene>
<dbReference type="Proteomes" id="UP000215335">
    <property type="component" value="Unassembled WGS sequence"/>
</dbReference>
<evidence type="ECO:0000256" key="1">
    <source>
        <dbReference type="SAM" id="Phobius"/>
    </source>
</evidence>
<organism evidence="2 3">
    <name type="scientific">Trichomalopsis sarcophagae</name>
    <dbReference type="NCBI Taxonomy" id="543379"/>
    <lineage>
        <taxon>Eukaryota</taxon>
        <taxon>Metazoa</taxon>
        <taxon>Ecdysozoa</taxon>
        <taxon>Arthropoda</taxon>
        <taxon>Hexapoda</taxon>
        <taxon>Insecta</taxon>
        <taxon>Pterygota</taxon>
        <taxon>Neoptera</taxon>
        <taxon>Endopterygota</taxon>
        <taxon>Hymenoptera</taxon>
        <taxon>Apocrita</taxon>
        <taxon>Proctotrupomorpha</taxon>
        <taxon>Chalcidoidea</taxon>
        <taxon>Pteromalidae</taxon>
        <taxon>Pteromalinae</taxon>
        <taxon>Trichomalopsis</taxon>
    </lineage>
</organism>
<evidence type="ECO:0000313" key="3">
    <source>
        <dbReference type="Proteomes" id="UP000215335"/>
    </source>
</evidence>
<protein>
    <submittedName>
        <fullName evidence="2">Uncharacterized protein</fullName>
    </submittedName>
</protein>
<evidence type="ECO:0000313" key="2">
    <source>
        <dbReference type="EMBL" id="OXU25122.1"/>
    </source>
</evidence>
<accession>A0A232F3G8</accession>
<keyword evidence="1" id="KW-1133">Transmembrane helix</keyword>
<keyword evidence="3" id="KW-1185">Reference proteome</keyword>
<reference evidence="2 3" key="1">
    <citation type="journal article" date="2017" name="Curr. Biol.">
        <title>The Evolution of Venom by Co-option of Single-Copy Genes.</title>
        <authorList>
            <person name="Martinson E.O."/>
            <person name="Mrinalini"/>
            <person name="Kelkar Y.D."/>
            <person name="Chang C.H."/>
            <person name="Werren J.H."/>
        </authorList>
    </citation>
    <scope>NUCLEOTIDE SEQUENCE [LARGE SCALE GENOMIC DNA]</scope>
    <source>
        <strain evidence="2 3">Alberta</strain>
        <tissue evidence="2">Whole body</tissue>
    </source>
</reference>
<proteinExistence type="predicted"/>
<dbReference type="AlphaFoldDB" id="A0A232F3G8"/>
<name>A0A232F3G8_9HYME</name>
<keyword evidence="1" id="KW-0472">Membrane</keyword>
<dbReference type="OrthoDB" id="7634903at2759"/>
<sequence length="110" mass="12407">MARSALEGKRDAFREADFQWAFGLNRLSLDAVGIWPTSSSSTSCDCKRLRIPLMLVWVLICVLLPQMYALTQVYHRIPLVVDNLTTSCTALTSSIKLFLLWNSRQGADRS</sequence>
<feature type="transmembrane region" description="Helical" evidence="1">
    <location>
        <begin position="51"/>
        <end position="71"/>
    </location>
</feature>